<dbReference type="FunFam" id="1.10.8.10:FF:000086">
    <property type="entry name" value="Ubiquitin carboxyl-terminal hydrolase"/>
    <property type="match status" value="1"/>
</dbReference>
<comment type="caution">
    <text evidence="25">The sequence shown here is derived from an EMBL/GenBank/DDBJ whole genome shotgun (WGS) entry which is preliminary data.</text>
</comment>
<keyword evidence="6" id="KW-0645">Protease</keyword>
<keyword evidence="14 20" id="KW-0560">Oxidoreductase</keyword>
<keyword evidence="8" id="KW-0677">Repeat</keyword>
<feature type="domain" description="UBA" evidence="22">
    <location>
        <begin position="699"/>
        <end position="739"/>
    </location>
</feature>
<reference evidence="25" key="1">
    <citation type="submission" date="2022-06" db="EMBL/GenBank/DDBJ databases">
        <title>Genome Sequence of Candolleomyces eurysporus.</title>
        <authorList>
            <person name="Buettner E."/>
        </authorList>
    </citation>
    <scope>NUCLEOTIDE SEQUENCE</scope>
    <source>
        <strain evidence="25">VTCC 930004</strain>
    </source>
</reference>
<feature type="active site" evidence="19">
    <location>
        <position position="1087"/>
    </location>
</feature>
<feature type="domain" description="USP" evidence="23">
    <location>
        <begin position="315"/>
        <end position="840"/>
    </location>
</feature>
<evidence type="ECO:0000256" key="11">
    <source>
        <dbReference type="ARBA" id="ARBA00022801"/>
    </source>
</evidence>
<keyword evidence="12" id="KW-0788">Thiol protease</keyword>
<dbReference type="SMART" id="SM00165">
    <property type="entry name" value="UBA"/>
    <property type="match status" value="2"/>
</dbReference>
<evidence type="ECO:0000256" key="7">
    <source>
        <dbReference type="ARBA" id="ARBA00022723"/>
    </source>
</evidence>
<dbReference type="InterPro" id="IPR041432">
    <property type="entry name" value="UBP13_Znf-UBP_var"/>
</dbReference>
<dbReference type="PROSITE" id="PS00972">
    <property type="entry name" value="USP_1"/>
    <property type="match status" value="1"/>
</dbReference>
<evidence type="ECO:0000256" key="6">
    <source>
        <dbReference type="ARBA" id="ARBA00022670"/>
    </source>
</evidence>
<comment type="similarity">
    <text evidence="3 20">Belongs to the aldehyde dehydrogenase family.</text>
</comment>
<sequence>MTTTCPHLDGLARLQAPRLSQAVHREECTQCFDNQDSPAGVDVCLSCFNGGCLSTDRHHAQTHVRKSGHGFTLNVKRKAKPNVKRTEDEEPPAKMTKLAIVEEREEDKYDTTTIIKCWKCDPAKGLELPQVAAEPQVKSLVDSVIKSLSSARQSEVQAWEEEITPCEHTLMLEQFQTGHIAQSGLAHCNACDLKENLWLCLTCGSLGCGRQLYGGLGGNGHGLEHFKSTGHAVSVKLGTITAEGAADIYCYSCDDAKQDPELAAHLSTFGINVQTLTKTEKSMTELQIEHNLRYDFSLLDEDGQALQPVFGPGLTGLANLGNSCYMASVLQTLFALPAFQARYYPGTADGAWTVKHAEGCDVQLPAECVECQMRKVADGLLSGRYSHPANFSPGSPLGSPTLGSGSPTGVSPQESHQHPSPTPVFQTGIRPVGFKGLVGKGHEEFSTMRQQDSEEFLGHLLNVVRRDLKKYNGREGDPTTVFTYALEQRLQCNECKKVRYRTDENDVVSVAVPAKESGKDADGKTLYEEVQLWTCLDGLLGTEALEYACPGCQKSVLALKQTKFASFPQVLVIHAKKFQLVNWVPAKLDIPIALPSNDTLQFTETHLGTGLKPGEEEFADDSSSSSAPQAPQFNEDALNQLQGMGFPLVRCQKALLATGNGADVESAMEWLFGHMDDPDIDAPIELKTASGGGGGGKAEPNPEQVAMLADMGFTHAQAKKALRETNGDAERAVEWLFSHPDDTGEDAPSTSSASGGEATKKEVPGIKEVPVTYKLKAFISHKGPSVHSGHYVAHIRVPNLSSVAGDDEDSWVLFNDEKVVKADRESVRELKKLAYFFTHDFDTPVYKGKTSFETGLFINGKFVDGSEGKTIDIVNPATGKVITSVSEGTAKDVDIAVAAAQEAYEKSWGLSVPGRERSNILWKLAELMEAHAKELGAIEALNNGKTFGWASTVDVVFSIDVTKYYAGWADKVTGQVLETNDKTLSYTRHEPIGVVGQIIPSLATGNTVVLKPSEFTPLSALRVCALLNEAGVPPGVVNVVTGYGNTVGEGITSHSQIEKVAFTGSTLVGRKVMEAAAKSNLKNVTLELGGKSPNIIFNDADLEQAVKWTAHGLFWNHGQACCAGSRIFVQSGVYDEFLEKFTAKAKEIKLGDPFGEGVDQGPQISQIQYDRIMGYINSGLTDGAKIHLGGRRVGTDGYFIEPTIFVDANPGMKIVQEEIFGPVGVIIKFENEEDVIRQANDTFYGLAAAVFSKDLNRAINTANKIKAGTVWVNCYNTFYPTVPFGGFKQSGIGRELGEYCLHNYTNVKAVQVNLGTKL</sequence>
<dbReference type="FunFam" id="3.30.40.10:FF:000396">
    <property type="entry name" value="Ubiquitin carboxyl-terminal hydrolase"/>
    <property type="match status" value="1"/>
</dbReference>
<dbReference type="FunFam" id="1.10.8.10:FF:000103">
    <property type="entry name" value="Ubiquitin carboxyl-terminal hydrolase"/>
    <property type="match status" value="1"/>
</dbReference>
<dbReference type="FunFam" id="3.30.40.10:FF:000587">
    <property type="entry name" value="Ubiquitin carboxyl-terminal hydrolase"/>
    <property type="match status" value="1"/>
</dbReference>
<evidence type="ECO:0000256" key="12">
    <source>
        <dbReference type="ARBA" id="ARBA00022807"/>
    </source>
</evidence>
<dbReference type="GO" id="GO:0006508">
    <property type="term" value="P:proteolysis"/>
    <property type="evidence" value="ECO:0007669"/>
    <property type="project" value="UniProtKB-KW"/>
</dbReference>
<keyword evidence="9 18" id="KW-0863">Zinc-finger</keyword>
<dbReference type="SUPFAM" id="SSF54001">
    <property type="entry name" value="Cysteine proteinases"/>
    <property type="match status" value="1"/>
</dbReference>
<keyword evidence="11" id="KW-0378">Hydrolase</keyword>
<comment type="catalytic activity">
    <reaction evidence="1">
        <text>Thiol-dependent hydrolysis of ester, thioester, amide, peptide and isopeptide bonds formed by the C-terminal Gly of ubiquitin (a 76-residue protein attached to proteins as an intracellular targeting signal).</text>
        <dbReference type="EC" id="3.4.19.12"/>
    </reaction>
</comment>
<dbReference type="PANTHER" id="PTHR11699">
    <property type="entry name" value="ALDEHYDE DEHYDROGENASE-RELATED"/>
    <property type="match status" value="1"/>
</dbReference>
<evidence type="ECO:0000256" key="4">
    <source>
        <dbReference type="ARBA" id="ARBA00012759"/>
    </source>
</evidence>
<feature type="region of interest" description="Disordered" evidence="21">
    <location>
        <begin position="610"/>
        <end position="631"/>
    </location>
</feature>
<dbReference type="InterPro" id="IPR001394">
    <property type="entry name" value="Peptidase_C19_UCH"/>
</dbReference>
<feature type="domain" description="UBP-type" evidence="24">
    <location>
        <begin position="164"/>
        <end position="273"/>
    </location>
</feature>
<dbReference type="InterPro" id="IPR015940">
    <property type="entry name" value="UBA"/>
</dbReference>
<evidence type="ECO:0000256" key="9">
    <source>
        <dbReference type="ARBA" id="ARBA00022771"/>
    </source>
</evidence>
<dbReference type="GO" id="GO:0019413">
    <property type="term" value="P:acetate biosynthetic process"/>
    <property type="evidence" value="ECO:0007669"/>
    <property type="project" value="UniProtKB-ARBA"/>
</dbReference>
<dbReference type="SUPFAM" id="SSF46934">
    <property type="entry name" value="UBA-like"/>
    <property type="match status" value="1"/>
</dbReference>
<dbReference type="Pfam" id="PF00443">
    <property type="entry name" value="UCH"/>
    <property type="match status" value="1"/>
</dbReference>
<dbReference type="InterPro" id="IPR009060">
    <property type="entry name" value="UBA-like_sf"/>
</dbReference>
<dbReference type="EC" id="3.4.19.12" evidence="4"/>
<dbReference type="CDD" id="cd14385">
    <property type="entry name" value="UBA1_spUBP14_like"/>
    <property type="match status" value="1"/>
</dbReference>
<dbReference type="Gene3D" id="3.40.605.10">
    <property type="entry name" value="Aldehyde Dehydrogenase, Chain A, domain 1"/>
    <property type="match status" value="1"/>
</dbReference>
<evidence type="ECO:0000256" key="13">
    <source>
        <dbReference type="ARBA" id="ARBA00022833"/>
    </source>
</evidence>
<proteinExistence type="inferred from homology"/>
<dbReference type="InterPro" id="IPR016161">
    <property type="entry name" value="Ald_DH/histidinol_DH"/>
</dbReference>
<evidence type="ECO:0000259" key="22">
    <source>
        <dbReference type="PROSITE" id="PS50030"/>
    </source>
</evidence>
<dbReference type="EMBL" id="JANBPK010000709">
    <property type="protein sequence ID" value="KAJ2934834.1"/>
    <property type="molecule type" value="Genomic_DNA"/>
</dbReference>
<dbReference type="GO" id="GO:0004030">
    <property type="term" value="F:aldehyde dehydrogenase [NAD(P)+] activity"/>
    <property type="evidence" value="ECO:0007669"/>
    <property type="project" value="UniProtKB-ARBA"/>
</dbReference>
<dbReference type="InterPro" id="IPR016162">
    <property type="entry name" value="Ald_DH_N"/>
</dbReference>
<dbReference type="GO" id="GO:0008270">
    <property type="term" value="F:zinc ion binding"/>
    <property type="evidence" value="ECO:0007669"/>
    <property type="project" value="UniProtKB-KW"/>
</dbReference>
<evidence type="ECO:0000256" key="15">
    <source>
        <dbReference type="ARBA" id="ARBA00029877"/>
    </source>
</evidence>
<dbReference type="InterPro" id="IPR001607">
    <property type="entry name" value="Znf_UBP"/>
</dbReference>
<feature type="compositionally biased region" description="Low complexity" evidence="21">
    <location>
        <begin position="621"/>
        <end position="631"/>
    </location>
</feature>
<dbReference type="Pfam" id="PF00627">
    <property type="entry name" value="UBA"/>
    <property type="match status" value="2"/>
</dbReference>
<feature type="region of interest" description="Disordered" evidence="21">
    <location>
        <begin position="391"/>
        <end position="429"/>
    </location>
</feature>
<dbReference type="GO" id="GO:0004843">
    <property type="term" value="F:cysteine-type deubiquitinase activity"/>
    <property type="evidence" value="ECO:0007669"/>
    <property type="project" value="UniProtKB-EC"/>
</dbReference>
<evidence type="ECO:0000256" key="20">
    <source>
        <dbReference type="RuleBase" id="RU003345"/>
    </source>
</evidence>
<dbReference type="Pfam" id="PF17807">
    <property type="entry name" value="zf-UBP_var"/>
    <property type="match status" value="1"/>
</dbReference>
<dbReference type="InterPro" id="IPR013083">
    <property type="entry name" value="Znf_RING/FYVE/PHD"/>
</dbReference>
<dbReference type="Pfam" id="PF00171">
    <property type="entry name" value="Aldedh"/>
    <property type="match status" value="1"/>
</dbReference>
<evidence type="ECO:0000313" key="25">
    <source>
        <dbReference type="EMBL" id="KAJ2934834.1"/>
    </source>
</evidence>
<dbReference type="SMART" id="SM00290">
    <property type="entry name" value="ZnF_UBP"/>
    <property type="match status" value="2"/>
</dbReference>
<evidence type="ECO:0000256" key="2">
    <source>
        <dbReference type="ARBA" id="ARBA00009085"/>
    </source>
</evidence>
<keyword evidence="10" id="KW-0833">Ubl conjugation pathway</keyword>
<dbReference type="SUPFAM" id="SSF57850">
    <property type="entry name" value="RING/U-box"/>
    <property type="match status" value="2"/>
</dbReference>
<dbReference type="Gene3D" id="3.30.40.10">
    <property type="entry name" value="Zinc/RING finger domain, C3HC4 (zinc finger)"/>
    <property type="match status" value="2"/>
</dbReference>
<dbReference type="InterPro" id="IPR016163">
    <property type="entry name" value="Ald_DH_C"/>
</dbReference>
<evidence type="ECO:0000256" key="21">
    <source>
        <dbReference type="SAM" id="MobiDB-lite"/>
    </source>
</evidence>
<evidence type="ECO:0000256" key="5">
    <source>
        <dbReference type="ARBA" id="ARBA00014611"/>
    </source>
</evidence>
<feature type="domain" description="UBA" evidence="22">
    <location>
        <begin position="632"/>
        <end position="674"/>
    </location>
</feature>
<dbReference type="InterPro" id="IPR018200">
    <property type="entry name" value="USP_CS"/>
</dbReference>
<evidence type="ECO:0000313" key="26">
    <source>
        <dbReference type="Proteomes" id="UP001140091"/>
    </source>
</evidence>
<evidence type="ECO:0000256" key="18">
    <source>
        <dbReference type="PROSITE-ProRule" id="PRU00502"/>
    </source>
</evidence>
<accession>A0A9W8JIP7</accession>
<evidence type="ECO:0000256" key="19">
    <source>
        <dbReference type="PROSITE-ProRule" id="PRU10007"/>
    </source>
</evidence>
<keyword evidence="13" id="KW-0862">Zinc</keyword>
<dbReference type="InterPro" id="IPR016160">
    <property type="entry name" value="Ald_DH_CS_CYS"/>
</dbReference>
<dbReference type="PROSITE" id="PS50030">
    <property type="entry name" value="UBA"/>
    <property type="match status" value="2"/>
</dbReference>
<dbReference type="GO" id="GO:0016579">
    <property type="term" value="P:protein deubiquitination"/>
    <property type="evidence" value="ECO:0007669"/>
    <property type="project" value="InterPro"/>
</dbReference>
<dbReference type="Gene3D" id="1.10.8.10">
    <property type="entry name" value="DNA helicase RuvA subunit, C-terminal domain"/>
    <property type="match status" value="2"/>
</dbReference>
<name>A0A9W8JIP7_9AGAR</name>
<dbReference type="Gene3D" id="3.40.309.10">
    <property type="entry name" value="Aldehyde Dehydrogenase, Chain A, domain 2"/>
    <property type="match status" value="1"/>
</dbReference>
<dbReference type="InterPro" id="IPR038765">
    <property type="entry name" value="Papain-like_cys_pep_sf"/>
</dbReference>
<evidence type="ECO:0000256" key="1">
    <source>
        <dbReference type="ARBA" id="ARBA00000707"/>
    </source>
</evidence>
<dbReference type="FunFam" id="3.40.309.10:FF:000001">
    <property type="entry name" value="Mitochondrial aldehyde dehydrogenase 2"/>
    <property type="match status" value="1"/>
</dbReference>
<dbReference type="PROSITE" id="PS50271">
    <property type="entry name" value="ZF_UBP"/>
    <property type="match status" value="1"/>
</dbReference>
<keyword evidence="7" id="KW-0479">Metal-binding</keyword>
<dbReference type="PROSITE" id="PS00070">
    <property type="entry name" value="ALDEHYDE_DEHYDR_CYS"/>
    <property type="match status" value="1"/>
</dbReference>
<evidence type="ECO:0000259" key="23">
    <source>
        <dbReference type="PROSITE" id="PS50235"/>
    </source>
</evidence>
<dbReference type="PROSITE" id="PS00687">
    <property type="entry name" value="ALDEHYDE_DEHYDR_GLU"/>
    <property type="match status" value="1"/>
</dbReference>
<dbReference type="InterPro" id="IPR029510">
    <property type="entry name" value="Ald_DH_CS_GLU"/>
</dbReference>
<organism evidence="25 26">
    <name type="scientific">Candolleomyces eurysporus</name>
    <dbReference type="NCBI Taxonomy" id="2828524"/>
    <lineage>
        <taxon>Eukaryota</taxon>
        <taxon>Fungi</taxon>
        <taxon>Dikarya</taxon>
        <taxon>Basidiomycota</taxon>
        <taxon>Agaricomycotina</taxon>
        <taxon>Agaricomycetes</taxon>
        <taxon>Agaricomycetidae</taxon>
        <taxon>Agaricales</taxon>
        <taxon>Agaricineae</taxon>
        <taxon>Psathyrellaceae</taxon>
        <taxon>Candolleomyces</taxon>
    </lineage>
</organism>
<evidence type="ECO:0000256" key="16">
    <source>
        <dbReference type="ARBA" id="ARBA00029889"/>
    </source>
</evidence>
<gene>
    <name evidence="25" type="ORF">H1R20_g2317</name>
</gene>
<dbReference type="FunFam" id="3.40.605.10:FF:000050">
    <property type="entry name" value="Aldehyde dehydrogenase, mitochondrial"/>
    <property type="match status" value="1"/>
</dbReference>
<dbReference type="Proteomes" id="UP001140091">
    <property type="component" value="Unassembled WGS sequence"/>
</dbReference>
<dbReference type="OrthoDB" id="361536at2759"/>
<evidence type="ECO:0000256" key="3">
    <source>
        <dbReference type="ARBA" id="ARBA00009986"/>
    </source>
</evidence>
<dbReference type="InterPro" id="IPR015590">
    <property type="entry name" value="Aldehyde_DH_dom"/>
</dbReference>
<dbReference type="FunFam" id="3.40.605.10:FF:000026">
    <property type="entry name" value="Aldehyde dehydrogenase, putative"/>
    <property type="match status" value="1"/>
</dbReference>
<evidence type="ECO:0000256" key="14">
    <source>
        <dbReference type="ARBA" id="ARBA00023002"/>
    </source>
</evidence>
<feature type="non-terminal residue" evidence="25">
    <location>
        <position position="1"/>
    </location>
</feature>
<evidence type="ECO:0000256" key="10">
    <source>
        <dbReference type="ARBA" id="ARBA00022786"/>
    </source>
</evidence>
<dbReference type="SUPFAM" id="SSF53720">
    <property type="entry name" value="ALDH-like"/>
    <property type="match status" value="1"/>
</dbReference>
<evidence type="ECO:0000256" key="8">
    <source>
        <dbReference type="ARBA" id="ARBA00022737"/>
    </source>
</evidence>
<protein>
    <recommendedName>
        <fullName evidence="5">Ubiquitin carboxyl-terminal hydrolase 14</fullName>
        <ecNumber evidence="4">3.4.19.12</ecNumber>
    </recommendedName>
    <alternativeName>
        <fullName evidence="15">Deubiquitinating enzyme 14</fullName>
    </alternativeName>
    <alternativeName>
        <fullName evidence="16">Ubiquitin thioesterase 14</fullName>
    </alternativeName>
    <alternativeName>
        <fullName evidence="17">Ubiquitin-specific-processing protease 14</fullName>
    </alternativeName>
</protein>
<feature type="compositionally biased region" description="Low complexity" evidence="21">
    <location>
        <begin position="392"/>
        <end position="412"/>
    </location>
</feature>
<feature type="region of interest" description="Disordered" evidence="21">
    <location>
        <begin position="738"/>
        <end position="762"/>
    </location>
</feature>
<dbReference type="CDD" id="cd02658">
    <property type="entry name" value="Peptidase_C19B"/>
    <property type="match status" value="1"/>
</dbReference>
<evidence type="ECO:0000256" key="17">
    <source>
        <dbReference type="ARBA" id="ARBA00032096"/>
    </source>
</evidence>
<dbReference type="InterPro" id="IPR028889">
    <property type="entry name" value="USP"/>
</dbReference>
<dbReference type="CDD" id="cd14386">
    <property type="entry name" value="UBA2_UBP5"/>
    <property type="match status" value="1"/>
</dbReference>
<evidence type="ECO:0000259" key="24">
    <source>
        <dbReference type="PROSITE" id="PS50271"/>
    </source>
</evidence>
<comment type="similarity">
    <text evidence="2">Belongs to the peptidase C19 family.</text>
</comment>
<dbReference type="PROSITE" id="PS50235">
    <property type="entry name" value="USP_3"/>
    <property type="match status" value="1"/>
</dbReference>
<dbReference type="PROSITE" id="PS00973">
    <property type="entry name" value="USP_2"/>
    <property type="match status" value="1"/>
</dbReference>
<dbReference type="Pfam" id="PF02148">
    <property type="entry name" value="zf-UBP"/>
    <property type="match status" value="1"/>
</dbReference>
<dbReference type="Gene3D" id="3.90.70.10">
    <property type="entry name" value="Cysteine proteinases"/>
    <property type="match status" value="1"/>
</dbReference>
<keyword evidence="26" id="KW-1185">Reference proteome</keyword>